<organism evidence="7 8">
    <name type="scientific">Cherax quadricarinatus</name>
    <name type="common">Australian red claw crayfish</name>
    <dbReference type="NCBI Taxonomy" id="27406"/>
    <lineage>
        <taxon>Eukaryota</taxon>
        <taxon>Metazoa</taxon>
        <taxon>Ecdysozoa</taxon>
        <taxon>Arthropoda</taxon>
        <taxon>Crustacea</taxon>
        <taxon>Multicrustacea</taxon>
        <taxon>Malacostraca</taxon>
        <taxon>Eumalacostraca</taxon>
        <taxon>Eucarida</taxon>
        <taxon>Decapoda</taxon>
        <taxon>Pleocyemata</taxon>
        <taxon>Astacidea</taxon>
        <taxon>Parastacoidea</taxon>
        <taxon>Parastacidae</taxon>
        <taxon>Cherax</taxon>
    </lineage>
</organism>
<dbReference type="Pfam" id="PF07732">
    <property type="entry name" value="Cu-oxidase_3"/>
    <property type="match status" value="1"/>
</dbReference>
<keyword evidence="2" id="KW-0479">Metal-binding</keyword>
<accession>A0AAW0VT02</accession>
<dbReference type="PANTHER" id="PTHR11709:SF394">
    <property type="entry name" value="FI03373P-RELATED"/>
    <property type="match status" value="1"/>
</dbReference>
<keyword evidence="4" id="KW-0186">Copper</keyword>
<evidence type="ECO:0000256" key="3">
    <source>
        <dbReference type="ARBA" id="ARBA00023002"/>
    </source>
</evidence>
<comment type="similarity">
    <text evidence="1">Belongs to the multicopper oxidase family.</text>
</comment>
<dbReference type="GO" id="GO:0005507">
    <property type="term" value="F:copper ion binding"/>
    <property type="evidence" value="ECO:0007669"/>
    <property type="project" value="InterPro"/>
</dbReference>
<evidence type="ECO:0000256" key="1">
    <source>
        <dbReference type="ARBA" id="ARBA00010609"/>
    </source>
</evidence>
<feature type="domain" description="Plastocyanin-like" evidence="5">
    <location>
        <begin position="84"/>
        <end position="236"/>
    </location>
</feature>
<dbReference type="EMBL" id="JARKIK010000892">
    <property type="protein sequence ID" value="KAK8720077.1"/>
    <property type="molecule type" value="Genomic_DNA"/>
</dbReference>
<reference evidence="7 8" key="1">
    <citation type="journal article" date="2024" name="BMC Genomics">
        <title>Genome assembly of redclaw crayfish (Cherax quadricarinatus) provides insights into its immune adaptation and hypoxia tolerance.</title>
        <authorList>
            <person name="Liu Z."/>
            <person name="Zheng J."/>
            <person name="Li H."/>
            <person name="Fang K."/>
            <person name="Wang S."/>
            <person name="He J."/>
            <person name="Zhou D."/>
            <person name="Weng S."/>
            <person name="Chi M."/>
            <person name="Gu Z."/>
            <person name="He J."/>
            <person name="Li F."/>
            <person name="Wang M."/>
        </authorList>
    </citation>
    <scope>NUCLEOTIDE SEQUENCE [LARGE SCALE GENOMIC DNA]</scope>
    <source>
        <strain evidence="7">ZL_2023a</strain>
    </source>
</reference>
<dbReference type="SUPFAM" id="SSF49503">
    <property type="entry name" value="Cupredoxins"/>
    <property type="match status" value="2"/>
</dbReference>
<dbReference type="InterPro" id="IPR001117">
    <property type="entry name" value="Cu-oxidase_2nd"/>
</dbReference>
<evidence type="ECO:0000259" key="6">
    <source>
        <dbReference type="Pfam" id="PF07732"/>
    </source>
</evidence>
<dbReference type="GO" id="GO:0016491">
    <property type="term" value="F:oxidoreductase activity"/>
    <property type="evidence" value="ECO:0007669"/>
    <property type="project" value="UniProtKB-KW"/>
</dbReference>
<sequence length="262" mass="29595">MTMQGPENSPGTPYMDGVPFLTQCPIPPDTYFRYSFYVPDAGTYYYHSHAEFQRGDGLYGGIIVRQPPGEDPNYNTYDFDLPQHTILVQDWMHKPTIEKFIHMAYGNGSESPESMLVNGRGPYQNDNDSSIEASIPYTRFKVMSGSRYRMRVISNAILSCPITVAVDQHLLTLIASDGWPIIPITVKSFVIYTGEKWDFVLQADHKKSGAFWMSFMGGLDCENLRAHQFALLVYDEQDDVDDLTLPSNMPPKPEYTVVPPPG</sequence>
<evidence type="ECO:0000256" key="2">
    <source>
        <dbReference type="ARBA" id="ARBA00022723"/>
    </source>
</evidence>
<dbReference type="InterPro" id="IPR008972">
    <property type="entry name" value="Cupredoxin"/>
</dbReference>
<dbReference type="GO" id="GO:0005886">
    <property type="term" value="C:plasma membrane"/>
    <property type="evidence" value="ECO:0007669"/>
    <property type="project" value="TreeGrafter"/>
</dbReference>
<keyword evidence="8" id="KW-1185">Reference proteome</keyword>
<dbReference type="PROSITE" id="PS00079">
    <property type="entry name" value="MULTICOPPER_OXIDASE1"/>
    <property type="match status" value="1"/>
</dbReference>
<gene>
    <name evidence="7" type="ORF">OTU49_013595</name>
</gene>
<dbReference type="Gene3D" id="2.60.40.420">
    <property type="entry name" value="Cupredoxins - blue copper proteins"/>
    <property type="match status" value="2"/>
</dbReference>
<dbReference type="AlphaFoldDB" id="A0AAW0VT02"/>
<dbReference type="Pfam" id="PF00394">
    <property type="entry name" value="Cu-oxidase"/>
    <property type="match status" value="1"/>
</dbReference>
<feature type="non-terminal residue" evidence="7">
    <location>
        <position position="262"/>
    </location>
</feature>
<protein>
    <submittedName>
        <fullName evidence="7">Uncharacterized protein</fullName>
    </submittedName>
</protein>
<dbReference type="GO" id="GO:0006826">
    <property type="term" value="P:iron ion transport"/>
    <property type="evidence" value="ECO:0007669"/>
    <property type="project" value="TreeGrafter"/>
</dbReference>
<comment type="caution">
    <text evidence="7">The sequence shown here is derived from an EMBL/GenBank/DDBJ whole genome shotgun (WGS) entry which is preliminary data.</text>
</comment>
<evidence type="ECO:0000256" key="4">
    <source>
        <dbReference type="ARBA" id="ARBA00023008"/>
    </source>
</evidence>
<evidence type="ECO:0000259" key="5">
    <source>
        <dbReference type="Pfam" id="PF00394"/>
    </source>
</evidence>
<dbReference type="FunFam" id="2.60.40.420:FF:000045">
    <property type="entry name" value="Laccase 2"/>
    <property type="match status" value="1"/>
</dbReference>
<dbReference type="PANTHER" id="PTHR11709">
    <property type="entry name" value="MULTI-COPPER OXIDASE"/>
    <property type="match status" value="1"/>
</dbReference>
<dbReference type="Proteomes" id="UP001445076">
    <property type="component" value="Unassembled WGS sequence"/>
</dbReference>
<proteinExistence type="inferred from homology"/>
<dbReference type="CDD" id="cd13884">
    <property type="entry name" value="CuRO_2_tcLCC_insect_like"/>
    <property type="match status" value="1"/>
</dbReference>
<feature type="domain" description="Plastocyanin-like" evidence="6">
    <location>
        <begin position="9"/>
        <end position="67"/>
    </location>
</feature>
<keyword evidence="3" id="KW-0560">Oxidoreductase</keyword>
<evidence type="ECO:0000313" key="8">
    <source>
        <dbReference type="Proteomes" id="UP001445076"/>
    </source>
</evidence>
<evidence type="ECO:0000313" key="7">
    <source>
        <dbReference type="EMBL" id="KAK8720077.1"/>
    </source>
</evidence>
<dbReference type="InterPro" id="IPR011707">
    <property type="entry name" value="Cu-oxidase-like_N"/>
</dbReference>
<name>A0AAW0VT02_CHEQU</name>
<dbReference type="InterPro" id="IPR033138">
    <property type="entry name" value="Cu_oxidase_CS"/>
</dbReference>
<dbReference type="InterPro" id="IPR045087">
    <property type="entry name" value="Cu-oxidase_fam"/>
</dbReference>